<dbReference type="AlphaFoldDB" id="A0A914VE24"/>
<feature type="region of interest" description="Disordered" evidence="1">
    <location>
        <begin position="76"/>
        <end position="107"/>
    </location>
</feature>
<proteinExistence type="predicted"/>
<dbReference type="WBParaSite" id="PSAMB.scaffold18617size910.g37628.t1">
    <property type="protein sequence ID" value="PSAMB.scaffold18617size910.g37628.t1"/>
    <property type="gene ID" value="PSAMB.scaffold18617size910.g37628"/>
</dbReference>
<keyword evidence="2" id="KW-1185">Reference proteome</keyword>
<dbReference type="Proteomes" id="UP000887566">
    <property type="component" value="Unplaced"/>
</dbReference>
<organism evidence="2 3">
    <name type="scientific">Plectus sambesii</name>
    <dbReference type="NCBI Taxonomy" id="2011161"/>
    <lineage>
        <taxon>Eukaryota</taxon>
        <taxon>Metazoa</taxon>
        <taxon>Ecdysozoa</taxon>
        <taxon>Nematoda</taxon>
        <taxon>Chromadorea</taxon>
        <taxon>Plectida</taxon>
        <taxon>Plectina</taxon>
        <taxon>Plectoidea</taxon>
        <taxon>Plectidae</taxon>
        <taxon>Plectus</taxon>
    </lineage>
</organism>
<evidence type="ECO:0000313" key="3">
    <source>
        <dbReference type="WBParaSite" id="PSAMB.scaffold18617size910.g37628.t1"/>
    </source>
</evidence>
<feature type="compositionally biased region" description="Basic and acidic residues" evidence="1">
    <location>
        <begin position="98"/>
        <end position="107"/>
    </location>
</feature>
<feature type="region of interest" description="Disordered" evidence="1">
    <location>
        <begin position="1"/>
        <end position="21"/>
    </location>
</feature>
<feature type="compositionally biased region" description="Polar residues" evidence="1">
    <location>
        <begin position="9"/>
        <end position="21"/>
    </location>
</feature>
<accession>A0A914VE24</accession>
<sequence length="107" mass="11859">MKAEKVMQQVRQMNSDSTSNSRLANISEEGAHALNNVNERVLQNETSVERFESVDPVTGAKTISVVERSVTQREIEMSSNRPMVALNPSEIGFMDDDASSKEGSSRR</sequence>
<reference evidence="3" key="1">
    <citation type="submission" date="2022-11" db="UniProtKB">
        <authorList>
            <consortium name="WormBaseParasite"/>
        </authorList>
    </citation>
    <scope>IDENTIFICATION</scope>
</reference>
<protein>
    <submittedName>
        <fullName evidence="3">Uncharacterized protein</fullName>
    </submittedName>
</protein>
<name>A0A914VE24_9BILA</name>
<evidence type="ECO:0000313" key="2">
    <source>
        <dbReference type="Proteomes" id="UP000887566"/>
    </source>
</evidence>
<evidence type="ECO:0000256" key="1">
    <source>
        <dbReference type="SAM" id="MobiDB-lite"/>
    </source>
</evidence>